<dbReference type="AlphaFoldDB" id="A0AAD3TDU9"/>
<feature type="compositionally biased region" description="Low complexity" evidence="1">
    <location>
        <begin position="91"/>
        <end position="106"/>
    </location>
</feature>
<evidence type="ECO:0000256" key="1">
    <source>
        <dbReference type="SAM" id="MobiDB-lite"/>
    </source>
</evidence>
<dbReference type="Proteomes" id="UP001279734">
    <property type="component" value="Unassembled WGS sequence"/>
</dbReference>
<proteinExistence type="predicted"/>
<sequence length="265" mass="29489">MFCSNTESRCCQQHHEPIEKQNFIQLHGQHIAQTESSKEYRRISGFHRVQTRVQNYRPMHGAKGHQSQTTHGALPSSSQAIVSFKDGRRIQANQSSKQQASHQSSNREPFDPATLHRTSKIAAEQTYSNRNRGPRRRQIESTTGISAANDTSQSICGATGPSFSIGQTCNSPDSSAWTQHHITDTKQELHPSKSGRLKRISQLREHAASTQHPTESICPSTSSNSPRQQQESPTAHQQVASALKSNTANSRTESECISYRQAILH</sequence>
<reference evidence="2" key="1">
    <citation type="submission" date="2023-05" db="EMBL/GenBank/DDBJ databases">
        <title>Nepenthes gracilis genome sequencing.</title>
        <authorList>
            <person name="Fukushima K."/>
        </authorList>
    </citation>
    <scope>NUCLEOTIDE SEQUENCE</scope>
    <source>
        <strain evidence="2">SING2019-196</strain>
    </source>
</reference>
<evidence type="ECO:0000313" key="2">
    <source>
        <dbReference type="EMBL" id="GMH28205.1"/>
    </source>
</evidence>
<gene>
    <name evidence="2" type="ORF">Nepgr_030048</name>
</gene>
<feature type="region of interest" description="Disordered" evidence="1">
    <location>
        <begin position="90"/>
        <end position="153"/>
    </location>
</feature>
<organism evidence="2 3">
    <name type="scientific">Nepenthes gracilis</name>
    <name type="common">Slender pitcher plant</name>
    <dbReference type="NCBI Taxonomy" id="150966"/>
    <lineage>
        <taxon>Eukaryota</taxon>
        <taxon>Viridiplantae</taxon>
        <taxon>Streptophyta</taxon>
        <taxon>Embryophyta</taxon>
        <taxon>Tracheophyta</taxon>
        <taxon>Spermatophyta</taxon>
        <taxon>Magnoliopsida</taxon>
        <taxon>eudicotyledons</taxon>
        <taxon>Gunneridae</taxon>
        <taxon>Pentapetalae</taxon>
        <taxon>Caryophyllales</taxon>
        <taxon>Nepenthaceae</taxon>
        <taxon>Nepenthes</taxon>
    </lineage>
</organism>
<feature type="compositionally biased region" description="Polar residues" evidence="1">
    <location>
        <begin position="140"/>
        <end position="153"/>
    </location>
</feature>
<accession>A0AAD3TDU9</accession>
<feature type="compositionally biased region" description="Polar residues" evidence="1">
    <location>
        <begin position="208"/>
        <end position="251"/>
    </location>
</feature>
<comment type="caution">
    <text evidence="2">The sequence shown here is derived from an EMBL/GenBank/DDBJ whole genome shotgun (WGS) entry which is preliminary data.</text>
</comment>
<name>A0AAD3TDU9_NEPGR</name>
<protein>
    <submittedName>
        <fullName evidence="2">Uncharacterized protein</fullName>
    </submittedName>
</protein>
<feature type="region of interest" description="Disordered" evidence="1">
    <location>
        <begin position="203"/>
        <end position="252"/>
    </location>
</feature>
<evidence type="ECO:0000313" key="3">
    <source>
        <dbReference type="Proteomes" id="UP001279734"/>
    </source>
</evidence>
<dbReference type="EMBL" id="BSYO01000034">
    <property type="protein sequence ID" value="GMH28205.1"/>
    <property type="molecule type" value="Genomic_DNA"/>
</dbReference>
<keyword evidence="3" id="KW-1185">Reference proteome</keyword>